<evidence type="ECO:0000256" key="4">
    <source>
        <dbReference type="SAM" id="Phobius"/>
    </source>
</evidence>
<dbReference type="GO" id="GO:0022857">
    <property type="term" value="F:transmembrane transporter activity"/>
    <property type="evidence" value="ECO:0007669"/>
    <property type="project" value="InterPro"/>
</dbReference>
<feature type="transmembrane region" description="Helical" evidence="4">
    <location>
        <begin position="7"/>
        <end position="35"/>
    </location>
</feature>
<feature type="transmembrane region" description="Helical" evidence="4">
    <location>
        <begin position="134"/>
        <end position="156"/>
    </location>
</feature>
<evidence type="ECO:0000256" key="2">
    <source>
        <dbReference type="ARBA" id="ARBA00022989"/>
    </source>
</evidence>
<keyword evidence="3 4" id="KW-0472">Membrane</keyword>
<dbReference type="SUPFAM" id="SSF103473">
    <property type="entry name" value="MFS general substrate transporter"/>
    <property type="match status" value="1"/>
</dbReference>
<accession>A0A9E4K9Y7</accession>
<proteinExistence type="predicted"/>
<feature type="transmembrane region" description="Helical" evidence="4">
    <location>
        <begin position="242"/>
        <end position="265"/>
    </location>
</feature>
<dbReference type="PANTHER" id="PTHR23547:SF1">
    <property type="entry name" value="MAJOR FACILITATOR SUPERFAMILY MFS_1"/>
    <property type="match status" value="1"/>
</dbReference>
<dbReference type="Pfam" id="PF07690">
    <property type="entry name" value="MFS_1"/>
    <property type="match status" value="1"/>
</dbReference>
<evidence type="ECO:0000256" key="3">
    <source>
        <dbReference type="ARBA" id="ARBA00023136"/>
    </source>
</evidence>
<feature type="transmembrane region" description="Helical" evidence="4">
    <location>
        <begin position="41"/>
        <end position="61"/>
    </location>
</feature>
<feature type="transmembrane region" description="Helical" evidence="4">
    <location>
        <begin position="377"/>
        <end position="394"/>
    </location>
</feature>
<dbReference type="InterPro" id="IPR036259">
    <property type="entry name" value="MFS_trans_sf"/>
</dbReference>
<dbReference type="InterPro" id="IPR047769">
    <property type="entry name" value="MFS_ArsJ"/>
</dbReference>
<feature type="transmembrane region" description="Helical" evidence="4">
    <location>
        <begin position="285"/>
        <end position="305"/>
    </location>
</feature>
<feature type="transmembrane region" description="Helical" evidence="4">
    <location>
        <begin position="348"/>
        <end position="371"/>
    </location>
</feature>
<keyword evidence="2 4" id="KW-1133">Transmembrane helix</keyword>
<organism evidence="5 6">
    <name type="scientific">Candidatus Thiodiazotropha taylori</name>
    <dbReference type="NCBI Taxonomy" id="2792791"/>
    <lineage>
        <taxon>Bacteria</taxon>
        <taxon>Pseudomonadati</taxon>
        <taxon>Pseudomonadota</taxon>
        <taxon>Gammaproteobacteria</taxon>
        <taxon>Chromatiales</taxon>
        <taxon>Sedimenticolaceae</taxon>
        <taxon>Candidatus Thiodiazotropha</taxon>
    </lineage>
</organism>
<sequence>MDQGVRNYLVVTGGYWAFTITDGAIRMLVVLYFHLLGYSPFEVAMLFLFYEFFGVVTNLVGGWLGARIGLNLTMHIGMALQVVALMALTVPDAWLSVVYVMMAQALSGIAKDLNKMSAKASVKTMVRDGGESKLFKWVALLTGSKNALKGAGYFIGAALLEWIGFRGALALLAGMLLLVLIATSMMLPAGLGKMKSKPKFSQVFSKVAAINWLSAARFFLFGSRDVWFVVGLPVFLYEVLEWSFTQVGGFLALWIIGYGFVQASVPKLLGRVHQGQGPGGGTARLWAFLLALLPAFIAIALNQGWPAEQVLVVGLILFGIVFAINSAVHSYLILAYSDHDKVSMNVGFYYMANAGGRLIGTVLSGLIYQTYGLQGCLWWSALFVVLAALLSFGLPEVGGDEKQPLKAGSH</sequence>
<keyword evidence="1 4" id="KW-0812">Transmembrane</keyword>
<comment type="caution">
    <text evidence="5">The sequence shown here is derived from an EMBL/GenBank/DDBJ whole genome shotgun (WGS) entry which is preliminary data.</text>
</comment>
<dbReference type="NCBIfam" id="NF033734">
    <property type="entry name" value="MFS_ArsJ"/>
    <property type="match status" value="1"/>
</dbReference>
<feature type="transmembrane region" description="Helical" evidence="4">
    <location>
        <begin position="168"/>
        <end position="191"/>
    </location>
</feature>
<evidence type="ECO:0000313" key="5">
    <source>
        <dbReference type="EMBL" id="MCG7945571.1"/>
    </source>
</evidence>
<dbReference type="AlphaFoldDB" id="A0A9E4K9Y7"/>
<dbReference type="PANTHER" id="PTHR23547">
    <property type="entry name" value="MAJOR FACILITATOR SUPERFAMILY DOMAIN, GENERAL SUBSTRATE TRANSPORTER"/>
    <property type="match status" value="1"/>
</dbReference>
<evidence type="ECO:0000313" key="6">
    <source>
        <dbReference type="Proteomes" id="UP000886667"/>
    </source>
</evidence>
<gene>
    <name evidence="5" type="primary">arsJ</name>
    <name evidence="5" type="ORF">JAZ07_04410</name>
</gene>
<dbReference type="InterPro" id="IPR011701">
    <property type="entry name" value="MFS"/>
</dbReference>
<feature type="transmembrane region" description="Helical" evidence="4">
    <location>
        <begin position="311"/>
        <end position="336"/>
    </location>
</feature>
<name>A0A9E4K9Y7_9GAMM</name>
<dbReference type="EMBL" id="JAEPCM010000121">
    <property type="protein sequence ID" value="MCG7945571.1"/>
    <property type="molecule type" value="Genomic_DNA"/>
</dbReference>
<reference evidence="5" key="1">
    <citation type="journal article" date="2021" name="Proc. Natl. Acad. Sci. U.S.A.">
        <title>Global biogeography of chemosynthetic symbionts reveals both localized and globally distributed symbiont groups. .</title>
        <authorList>
            <person name="Osvatic J.T."/>
            <person name="Wilkins L.G.E."/>
            <person name="Leibrecht L."/>
            <person name="Leray M."/>
            <person name="Zauner S."/>
            <person name="Polzin J."/>
            <person name="Camacho Y."/>
            <person name="Gros O."/>
            <person name="van Gils J.A."/>
            <person name="Eisen J.A."/>
            <person name="Petersen J.M."/>
            <person name="Yuen B."/>
        </authorList>
    </citation>
    <scope>NUCLEOTIDE SEQUENCE</scope>
    <source>
        <strain evidence="5">MAGclacostrist064TRANS</strain>
    </source>
</reference>
<dbReference type="Proteomes" id="UP000886667">
    <property type="component" value="Unassembled WGS sequence"/>
</dbReference>
<dbReference type="Gene3D" id="1.20.1250.20">
    <property type="entry name" value="MFS general substrate transporter like domains"/>
    <property type="match status" value="2"/>
</dbReference>
<evidence type="ECO:0000256" key="1">
    <source>
        <dbReference type="ARBA" id="ARBA00022692"/>
    </source>
</evidence>
<protein>
    <submittedName>
        <fullName evidence="5">Organoarsenical effux MFS transporter ArsJ</fullName>
    </submittedName>
</protein>